<proteinExistence type="predicted"/>
<dbReference type="InterPro" id="IPR019692">
    <property type="entry name" value="CFP-6_PH"/>
</dbReference>
<reference evidence="3 4" key="1">
    <citation type="submission" date="2024-04" db="EMBL/GenBank/DDBJ databases">
        <title>Polymorphospora sp. isolated from Baiyangdian Lake in Xiong'an New Area.</title>
        <authorList>
            <person name="Zhang X."/>
            <person name="Liu J."/>
        </authorList>
    </citation>
    <scope>NUCLEOTIDE SEQUENCE [LARGE SCALE GENOMIC DNA]</scope>
    <source>
        <strain evidence="3 4">2-325</strain>
    </source>
</reference>
<keyword evidence="1" id="KW-0472">Membrane</keyword>
<keyword evidence="4" id="KW-1185">Reference proteome</keyword>
<evidence type="ECO:0000313" key="4">
    <source>
        <dbReference type="Proteomes" id="UP001582793"/>
    </source>
</evidence>
<comment type="caution">
    <text evidence="3">The sequence shown here is derived from an EMBL/GenBank/DDBJ whole genome shotgun (WGS) entry which is preliminary data.</text>
</comment>
<keyword evidence="1" id="KW-1133">Transmembrane helix</keyword>
<evidence type="ECO:0000313" key="3">
    <source>
        <dbReference type="EMBL" id="MFB6395324.1"/>
    </source>
</evidence>
<feature type="domain" description="Low molecular weight protein antigen 6 PH" evidence="2">
    <location>
        <begin position="71"/>
        <end position="140"/>
    </location>
</feature>
<dbReference type="Pfam" id="PF10756">
    <property type="entry name" value="bPH_6"/>
    <property type="match status" value="1"/>
</dbReference>
<name>A0ABV5CTJ6_9ACTN</name>
<dbReference type="EMBL" id="JBCGDC010000056">
    <property type="protein sequence ID" value="MFB6395324.1"/>
    <property type="molecule type" value="Genomic_DNA"/>
</dbReference>
<evidence type="ECO:0000259" key="2">
    <source>
        <dbReference type="Pfam" id="PF10756"/>
    </source>
</evidence>
<protein>
    <submittedName>
        <fullName evidence="3">PH domain-containing protein</fullName>
    </submittedName>
</protein>
<sequence length="154" mass="16565">MSDSAVVRLRPRRIRKTCWALAAAVVVLFTVVGTALRGPTGDGMGTFQRGDQFAMIGLGVLIAAGILMFTRPRVEADAEGVRIRNVLGSWDLPWDVVRSVRFDRGSAWASVELHDDELIPVLALQVVDKEHAVEGVRALRALHADAGVSAPTPG</sequence>
<evidence type="ECO:0000256" key="1">
    <source>
        <dbReference type="SAM" id="Phobius"/>
    </source>
</evidence>
<accession>A0ABV5CTJ6</accession>
<keyword evidence="1" id="KW-0812">Transmembrane</keyword>
<feature type="transmembrane region" description="Helical" evidence="1">
    <location>
        <begin position="53"/>
        <end position="70"/>
    </location>
</feature>
<organism evidence="3 4">
    <name type="scientific">Polymorphospora lycopeni</name>
    <dbReference type="NCBI Taxonomy" id="3140240"/>
    <lineage>
        <taxon>Bacteria</taxon>
        <taxon>Bacillati</taxon>
        <taxon>Actinomycetota</taxon>
        <taxon>Actinomycetes</taxon>
        <taxon>Micromonosporales</taxon>
        <taxon>Micromonosporaceae</taxon>
        <taxon>Polymorphospora</taxon>
    </lineage>
</organism>
<dbReference type="Proteomes" id="UP001582793">
    <property type="component" value="Unassembled WGS sequence"/>
</dbReference>
<gene>
    <name evidence="3" type="ORF">AAFH96_19745</name>
</gene>